<name>I3R8V5_HALMT</name>
<dbReference type="GO" id="GO:0008170">
    <property type="term" value="F:N-methyltransferase activity"/>
    <property type="evidence" value="ECO:0007669"/>
    <property type="project" value="InterPro"/>
</dbReference>
<dbReference type="EMBL" id="CP007551">
    <property type="protein sequence ID" value="AHZ22851.1"/>
    <property type="molecule type" value="Genomic_DNA"/>
</dbReference>
<evidence type="ECO:0000256" key="5">
    <source>
        <dbReference type="ARBA" id="ARBA00022691"/>
    </source>
</evidence>
<dbReference type="EC" id="2.1.1.113" evidence="2"/>
<dbReference type="eggNOG" id="arCOG00115">
    <property type="taxonomic scope" value="Archaea"/>
</dbReference>
<evidence type="ECO:0000256" key="1">
    <source>
        <dbReference type="ARBA" id="ARBA00010203"/>
    </source>
</evidence>
<evidence type="ECO:0000313" key="18">
    <source>
        <dbReference type="Proteomes" id="UP000299011"/>
    </source>
</evidence>
<protein>
    <recommendedName>
        <fullName evidence="2">site-specific DNA-methyltransferase (cytosine-N(4)-specific)</fullName>
        <ecNumber evidence="2">2.1.1.113</ecNumber>
    </recommendedName>
</protein>
<dbReference type="Pfam" id="PF01555">
    <property type="entry name" value="N6_N4_Mtase"/>
    <property type="match status" value="1"/>
</dbReference>
<dbReference type="PATRIC" id="fig|523841.21.peg.2137"/>
<dbReference type="PRINTS" id="PR00508">
    <property type="entry name" value="S21N4MTFRASE"/>
</dbReference>
<evidence type="ECO:0000256" key="6">
    <source>
        <dbReference type="ARBA" id="ARBA00022747"/>
    </source>
</evidence>
<dbReference type="Proteomes" id="UP000027075">
    <property type="component" value="Chromosome"/>
</dbReference>
<keyword evidence="5" id="KW-0949">S-adenosyl-L-methionine</keyword>
<dbReference type="Proteomes" id="UP000299011">
    <property type="component" value="Chromosome"/>
</dbReference>
<evidence type="ECO:0000313" key="14">
    <source>
        <dbReference type="EMBL" id="QCQ74280.1"/>
    </source>
</evidence>
<reference evidence="12 17" key="4">
    <citation type="submission" date="2014-04" db="EMBL/GenBank/DDBJ databases">
        <title>Transcriptional profiles of Haloferax mediterranei on the basis of nitrogen availability.</title>
        <authorList>
            <person name="Bautista V."/>
        </authorList>
    </citation>
    <scope>NUCLEOTIDE SEQUENCE [LARGE SCALE GENOMIC DNA]</scope>
    <source>
        <strain evidence="12">ATCC 33500</strain>
        <strain evidence="17">ATCC 33500 / DSM 1411 / JCM 8866 / NBRC 14739 / NCIMB 2177 / R-4</strain>
    </source>
</reference>
<evidence type="ECO:0000256" key="7">
    <source>
        <dbReference type="ARBA" id="ARBA00023125"/>
    </source>
</evidence>
<dbReference type="GO" id="GO:0009307">
    <property type="term" value="P:DNA restriction-modification system"/>
    <property type="evidence" value="ECO:0007669"/>
    <property type="project" value="UniProtKB-KW"/>
</dbReference>
<reference evidence="11 15" key="2">
    <citation type="journal article" date="2012" name="J. Bacteriol.">
        <title>Complete genome sequence of the metabolically versatile halophilic archaeon Haloferax mediterranei, a poly(3-hydroxybutyrate-co-3-hydroxyvalerate) producer.</title>
        <authorList>
            <person name="Han J."/>
            <person name="Zhang F."/>
            <person name="Hou J."/>
            <person name="Liu X."/>
            <person name="Li M."/>
            <person name="Liu H."/>
            <person name="Cai L."/>
            <person name="Zhang B."/>
            <person name="Chen Y."/>
            <person name="Zhou J."/>
            <person name="Hu S."/>
            <person name="Xiang H."/>
        </authorList>
    </citation>
    <scope>NUCLEOTIDE SEQUENCE [LARGE SCALE GENOMIC DNA]</scope>
    <source>
        <strain evidence="15">ATCC 33500 / DSM 1411 / JCM 8866 / NBRC 14739 / NCIMB 2177 / R-4</strain>
        <strain evidence="11">CGMCC 1.2087</strain>
    </source>
</reference>
<accession>I3R8V5</accession>
<keyword evidence="16" id="KW-1185">Reference proteome</keyword>
<evidence type="ECO:0000259" key="10">
    <source>
        <dbReference type="Pfam" id="PF01555"/>
    </source>
</evidence>
<evidence type="ECO:0000313" key="15">
    <source>
        <dbReference type="Proteomes" id="UP000006469"/>
    </source>
</evidence>
<dbReference type="GO" id="GO:0032259">
    <property type="term" value="P:methylation"/>
    <property type="evidence" value="ECO:0007669"/>
    <property type="project" value="UniProtKB-KW"/>
</dbReference>
<dbReference type="InterPro" id="IPR001091">
    <property type="entry name" value="RM_Methyltransferase"/>
</dbReference>
<evidence type="ECO:0000256" key="9">
    <source>
        <dbReference type="SAM" id="MobiDB-lite"/>
    </source>
</evidence>
<organism evidence="11 15">
    <name type="scientific">Haloferax mediterranei (strain ATCC 33500 / DSM 1411 / JCM 8866 / NBRC 14739 / NCIMB 2177 / R-4)</name>
    <name type="common">Halobacterium mediterranei</name>
    <dbReference type="NCBI Taxonomy" id="523841"/>
    <lineage>
        <taxon>Archaea</taxon>
        <taxon>Methanobacteriati</taxon>
        <taxon>Methanobacteriota</taxon>
        <taxon>Stenosarchaea group</taxon>
        <taxon>Halobacteria</taxon>
        <taxon>Halobacteriales</taxon>
        <taxon>Haloferacaceae</taxon>
        <taxon>Haloferax</taxon>
    </lineage>
</organism>
<keyword evidence="4" id="KW-0808">Transferase</keyword>
<dbReference type="SUPFAM" id="SSF53335">
    <property type="entry name" value="S-adenosyl-L-methionine-dependent methyltransferases"/>
    <property type="match status" value="3"/>
</dbReference>
<dbReference type="Gene3D" id="3.40.50.150">
    <property type="entry name" value="Vaccinia Virus protein VP39"/>
    <property type="match status" value="2"/>
</dbReference>
<dbReference type="HOGENOM" id="CLU_456078_0_0_2"/>
<feature type="compositionally biased region" description="Polar residues" evidence="9">
    <location>
        <begin position="1"/>
        <end position="14"/>
    </location>
</feature>
<comment type="similarity">
    <text evidence="1">Belongs to the N(4)/N(6)-methyltransferase family. N(4) subfamily.</text>
</comment>
<feature type="region of interest" description="Disordered" evidence="9">
    <location>
        <begin position="275"/>
        <end position="300"/>
    </location>
</feature>
<reference evidence="14 18" key="6">
    <citation type="submission" date="2019-04" db="EMBL/GenBank/DDBJ databases">
        <title>Methylomes of two halophilic Archaea, Haloarcula marismortui and Haloferax mediterranei.</title>
        <authorList>
            <person name="DasSarma S."/>
            <person name="DasSarma P."/>
            <person name="DasSarma S."/>
            <person name="Fomenkov A."/>
            <person name="Vincze T."/>
            <person name="Anton B.P."/>
            <person name="Roberts R.J."/>
        </authorList>
    </citation>
    <scope>NUCLEOTIDE SEQUENCE [LARGE SCALE GENOMIC DNA]</scope>
    <source>
        <strain evidence="14">ATCC 33500</strain>
        <strain evidence="18">ATCC 33500 / DSM 1411 / JCM 8866 / NBRC 14739 / NCIMB 2177 / R-4</strain>
    </source>
</reference>
<gene>
    <name evidence="11" type="ordered locus">HFX_3001</name>
    <name evidence="12" type="ORF">BM92_09460</name>
    <name evidence="13" type="ORF">C439_10540</name>
    <name evidence="14" type="ORF">E6P09_02940</name>
</gene>
<dbReference type="RefSeq" id="WP_004058912.1">
    <property type="nucleotide sequence ID" value="NC_017941.2"/>
</dbReference>
<evidence type="ECO:0000313" key="17">
    <source>
        <dbReference type="Proteomes" id="UP000027075"/>
    </source>
</evidence>
<dbReference type="GeneID" id="40155339"/>
<keyword evidence="7" id="KW-0238">DNA-binding</keyword>
<comment type="catalytic activity">
    <reaction evidence="8">
        <text>a 2'-deoxycytidine in DNA + S-adenosyl-L-methionine = an N(4)-methyl-2'-deoxycytidine in DNA + S-adenosyl-L-homocysteine + H(+)</text>
        <dbReference type="Rhea" id="RHEA:16857"/>
        <dbReference type="Rhea" id="RHEA-COMP:11369"/>
        <dbReference type="Rhea" id="RHEA-COMP:13674"/>
        <dbReference type="ChEBI" id="CHEBI:15378"/>
        <dbReference type="ChEBI" id="CHEBI:57856"/>
        <dbReference type="ChEBI" id="CHEBI:59789"/>
        <dbReference type="ChEBI" id="CHEBI:85452"/>
        <dbReference type="ChEBI" id="CHEBI:137933"/>
        <dbReference type="EC" id="2.1.1.113"/>
    </reaction>
</comment>
<evidence type="ECO:0000256" key="8">
    <source>
        <dbReference type="ARBA" id="ARBA00049120"/>
    </source>
</evidence>
<feature type="domain" description="DNA methylase N-4/N-6" evidence="10">
    <location>
        <begin position="86"/>
        <end position="151"/>
    </location>
</feature>
<evidence type="ECO:0000256" key="2">
    <source>
        <dbReference type="ARBA" id="ARBA00012185"/>
    </source>
</evidence>
<reference evidence="11" key="5">
    <citation type="submission" date="2014-05" db="EMBL/GenBank/DDBJ databases">
        <authorList>
            <person name="Wang L."/>
            <person name="Yang H."/>
            <person name="Xiang H."/>
        </authorList>
    </citation>
    <scope>NUCLEOTIDE SEQUENCE</scope>
    <source>
        <strain evidence="11">CGMCC 1.2087</strain>
    </source>
</reference>
<proteinExistence type="inferred from homology"/>
<dbReference type="Proteomes" id="UP000011603">
    <property type="component" value="Unassembled WGS sequence"/>
</dbReference>
<dbReference type="STRING" id="523841.HFX_3001"/>
<dbReference type="Proteomes" id="UP000006469">
    <property type="component" value="Chromosome"/>
</dbReference>
<keyword evidence="3 11" id="KW-0489">Methyltransferase</keyword>
<dbReference type="GO" id="GO:0003677">
    <property type="term" value="F:DNA binding"/>
    <property type="evidence" value="ECO:0007669"/>
    <property type="project" value="UniProtKB-KW"/>
</dbReference>
<dbReference type="AlphaFoldDB" id="I3R8V5"/>
<dbReference type="EMBL" id="CP039139">
    <property type="protein sequence ID" value="QCQ74280.1"/>
    <property type="molecule type" value="Genomic_DNA"/>
</dbReference>
<evidence type="ECO:0000256" key="3">
    <source>
        <dbReference type="ARBA" id="ARBA00022603"/>
    </source>
</evidence>
<dbReference type="InterPro" id="IPR029063">
    <property type="entry name" value="SAM-dependent_MTases_sf"/>
</dbReference>
<sequence length="598" mass="68362">MDSEELTQGLSQPSRDPEQEDDADQNDMSLLNFRLEDTPGTNEPVDIPNYPIKAITQVDEHGNEYTDHAPEIDFRALESTLTKTDILTHAIHKHPAIFIPQIPRHIIRTYTTELNAEGKRPVVMDPFNGSGTTGVESKIAGRDYLGVEINPLSKLVSEVATTPIPYNVLKNVRSDIIDRLDECPTEYYEDYDVEFLDQTGKHHWFEDQAIDGLTTIRKVITEYLRSDHDWQRGLEVRERKAISDLGLTDEDLNERVSRWLVLMIANTVFEVSNADPGVSKAHKSKRMREKIDNGEHPPDAITEYKKHLKKSEARLIDLWNEVYRTNAPGGTDDRTTVVVNDAENSTLHRFSNEWVELEENNAHQATTDIKLADARSFSFPKYKNGVDLAITSPPYINAMNYFRGTKLRIFWIHDLIEEITNLDATKLRKSIIGTNSVSISDVDRELPVLLRDEWKGTEAEYDATSLPMLDTHIEEIHGGDLTEATSRAYTTWKFFAEDMLKSLTRVYEHLKPGGLFFFIVGENTISGRRIQNHRFIADIAQNLGKFKTQDGHLQEDEGYNLVEMGWDKITNRDLFQGRSHGYGVIEHEWVVILQKPGE</sequence>
<evidence type="ECO:0000256" key="4">
    <source>
        <dbReference type="ARBA" id="ARBA00022679"/>
    </source>
</evidence>
<dbReference type="PaxDb" id="523841-HFX_3001"/>
<evidence type="ECO:0000313" key="16">
    <source>
        <dbReference type="Proteomes" id="UP000011603"/>
    </source>
</evidence>
<evidence type="ECO:0000313" key="11">
    <source>
        <dbReference type="EMBL" id="AFK20665.1"/>
    </source>
</evidence>
<dbReference type="InterPro" id="IPR002941">
    <property type="entry name" value="DNA_methylase_N4/N6"/>
</dbReference>
<keyword evidence="6" id="KW-0680">Restriction system</keyword>
<feature type="region of interest" description="Disordered" evidence="9">
    <location>
        <begin position="1"/>
        <end position="29"/>
    </location>
</feature>
<evidence type="ECO:0000313" key="12">
    <source>
        <dbReference type="EMBL" id="AHZ22851.1"/>
    </source>
</evidence>
<reference evidence="11" key="1">
    <citation type="journal article" date="2012" name="Appl. Environ. Microbiol.">
        <title>Identification of the haloarchaeal phasin (PhaP) that functions in polyhydroxyalkanoate accumulation and granule formation in Haloferax mediterranei.</title>
        <authorList>
            <person name="Cai S."/>
            <person name="Cai L."/>
            <person name="Liu H."/>
            <person name="Liu X."/>
            <person name="Han J."/>
            <person name="Zhou J."/>
            <person name="Xiang H."/>
        </authorList>
    </citation>
    <scope>NUCLEOTIDE SEQUENCE</scope>
    <source>
        <strain evidence="11">CGMCC 1.2087</strain>
    </source>
</reference>
<reference evidence="13 16" key="3">
    <citation type="journal article" date="2014" name="PLoS Genet.">
        <title>Phylogenetically driven sequencing of extremely halophilic archaea reveals strategies for static and dynamic osmo-response.</title>
        <authorList>
            <person name="Becker E.A."/>
            <person name="Seitzer P.M."/>
            <person name="Tritt A."/>
            <person name="Larsen D."/>
            <person name="Krusor M."/>
            <person name="Yao A.I."/>
            <person name="Wu D."/>
            <person name="Madern D."/>
            <person name="Eisen J.A."/>
            <person name="Darling A.E."/>
            <person name="Facciotti M.T."/>
        </authorList>
    </citation>
    <scope>NUCLEOTIDE SEQUENCE [LARGE SCALE GENOMIC DNA]</scope>
    <source>
        <strain evidence="13">ATCC 33500</strain>
        <strain evidence="16">ATCC 33500 / DSM 1411 / JCM 8866 / NBRC 14739 / NCIMB 2177 / R-4</strain>
    </source>
</reference>
<evidence type="ECO:0000313" key="13">
    <source>
        <dbReference type="EMBL" id="EMA03015.1"/>
    </source>
</evidence>
<dbReference type="PROSITE" id="PS00093">
    <property type="entry name" value="N4_MTASE"/>
    <property type="match status" value="1"/>
</dbReference>
<dbReference type="EMBL" id="CP001868">
    <property type="protein sequence ID" value="AFK20665.1"/>
    <property type="molecule type" value="Genomic_DNA"/>
</dbReference>
<dbReference type="OrthoDB" id="93530at2157"/>
<feature type="compositionally biased region" description="Basic and acidic residues" evidence="9">
    <location>
        <begin position="289"/>
        <end position="300"/>
    </location>
</feature>
<dbReference type="GO" id="GO:0015667">
    <property type="term" value="F:site-specific DNA-methyltransferase (cytosine-N4-specific) activity"/>
    <property type="evidence" value="ECO:0007669"/>
    <property type="project" value="UniProtKB-EC"/>
</dbReference>
<dbReference type="InterPro" id="IPR017985">
    <property type="entry name" value="MeTrfase_CN4_CS"/>
</dbReference>
<dbReference type="eggNOG" id="arCOG00890">
    <property type="taxonomic scope" value="Archaea"/>
</dbReference>
<dbReference type="KEGG" id="hme:HFX_3001"/>
<dbReference type="EMBL" id="AOLO01000007">
    <property type="protein sequence ID" value="EMA03015.1"/>
    <property type="molecule type" value="Genomic_DNA"/>
</dbReference>